<accession>A0AAU9ADT0</accession>
<gene>
    <name evidence="13" type="ORF">LEN_1705</name>
</gene>
<dbReference type="PANTHER" id="PTHR33446:SF2">
    <property type="entry name" value="PROTEIN TONB"/>
    <property type="match status" value="1"/>
</dbReference>
<name>A0AAU9ADT0_LYSEN</name>
<proteinExistence type="inferred from homology"/>
<dbReference type="EMBL" id="AP014940">
    <property type="protein sequence ID" value="BAV97192.1"/>
    <property type="molecule type" value="Genomic_DNA"/>
</dbReference>
<dbReference type="GO" id="GO:0031992">
    <property type="term" value="F:energy transducer activity"/>
    <property type="evidence" value="ECO:0007669"/>
    <property type="project" value="TreeGrafter"/>
</dbReference>
<dbReference type="GO" id="GO:0015031">
    <property type="term" value="P:protein transport"/>
    <property type="evidence" value="ECO:0007669"/>
    <property type="project" value="UniProtKB-KW"/>
</dbReference>
<evidence type="ECO:0000256" key="3">
    <source>
        <dbReference type="ARBA" id="ARBA00022448"/>
    </source>
</evidence>
<feature type="compositionally biased region" description="Basic and acidic residues" evidence="10">
    <location>
        <begin position="71"/>
        <end position="85"/>
    </location>
</feature>
<comment type="similarity">
    <text evidence="2">Belongs to the TonB family.</text>
</comment>
<dbReference type="PROSITE" id="PS52015">
    <property type="entry name" value="TONB_CTD"/>
    <property type="match status" value="1"/>
</dbReference>
<evidence type="ECO:0000256" key="9">
    <source>
        <dbReference type="ARBA" id="ARBA00023136"/>
    </source>
</evidence>
<feature type="domain" description="TonB C-terminal" evidence="12">
    <location>
        <begin position="133"/>
        <end position="226"/>
    </location>
</feature>
<dbReference type="InterPro" id="IPR006260">
    <property type="entry name" value="TonB/TolA_C"/>
</dbReference>
<dbReference type="NCBIfam" id="TIGR01352">
    <property type="entry name" value="tonB_Cterm"/>
    <property type="match status" value="1"/>
</dbReference>
<feature type="region of interest" description="Disordered" evidence="10">
    <location>
        <begin position="60"/>
        <end position="94"/>
    </location>
</feature>
<protein>
    <submittedName>
        <fullName evidence="13">Periplasmic protein TonB</fullName>
    </submittedName>
</protein>
<evidence type="ECO:0000256" key="1">
    <source>
        <dbReference type="ARBA" id="ARBA00004383"/>
    </source>
</evidence>
<comment type="subcellular location">
    <subcellularLocation>
        <location evidence="1">Cell inner membrane</location>
        <topology evidence="1">Single-pass membrane protein</topology>
        <orientation evidence="1">Periplasmic side</orientation>
    </subcellularLocation>
</comment>
<sequence>MVRTLPSHHARPPLDGTRIAANAGAIAFNAAMLMLMLAPLSAPQLITQPLDQTIIEFVPRPKLVDPPPPPPKKDPPLRQVVKDPPPRVQQVAPQPVAPPQIVVDQPAQAMDFQGSNDVVASIEPPVNVGRQIIEGATLQVLRNPPPSYPIEAVRAGITGTVELEILVGIDGKPIDVLIVRSSGNRALDQAARKVVLQRWAFQPAMENGQAVQARGRVPIEFKLDRQ</sequence>
<evidence type="ECO:0000259" key="12">
    <source>
        <dbReference type="PROSITE" id="PS52015"/>
    </source>
</evidence>
<evidence type="ECO:0000256" key="10">
    <source>
        <dbReference type="SAM" id="MobiDB-lite"/>
    </source>
</evidence>
<keyword evidence="8 11" id="KW-1133">Transmembrane helix</keyword>
<dbReference type="InterPro" id="IPR037682">
    <property type="entry name" value="TonB_C"/>
</dbReference>
<evidence type="ECO:0000256" key="4">
    <source>
        <dbReference type="ARBA" id="ARBA00022475"/>
    </source>
</evidence>
<keyword evidence="4" id="KW-1003">Cell membrane</keyword>
<evidence type="ECO:0000256" key="11">
    <source>
        <dbReference type="SAM" id="Phobius"/>
    </source>
</evidence>
<dbReference type="PANTHER" id="PTHR33446">
    <property type="entry name" value="PROTEIN TONB-RELATED"/>
    <property type="match status" value="1"/>
</dbReference>
<dbReference type="Gene3D" id="3.30.1150.10">
    <property type="match status" value="1"/>
</dbReference>
<organism evidence="13 14">
    <name type="scientific">Lysobacter enzymogenes</name>
    <dbReference type="NCBI Taxonomy" id="69"/>
    <lineage>
        <taxon>Bacteria</taxon>
        <taxon>Pseudomonadati</taxon>
        <taxon>Pseudomonadota</taxon>
        <taxon>Gammaproteobacteria</taxon>
        <taxon>Lysobacterales</taxon>
        <taxon>Lysobacteraceae</taxon>
        <taxon>Lysobacter</taxon>
    </lineage>
</organism>
<evidence type="ECO:0000256" key="2">
    <source>
        <dbReference type="ARBA" id="ARBA00006555"/>
    </source>
</evidence>
<evidence type="ECO:0000256" key="6">
    <source>
        <dbReference type="ARBA" id="ARBA00022692"/>
    </source>
</evidence>
<dbReference type="RefSeq" id="WP_172437183.1">
    <property type="nucleotide sequence ID" value="NZ_AP014940.1"/>
</dbReference>
<keyword evidence="6 11" id="KW-0812">Transmembrane</keyword>
<dbReference type="Pfam" id="PF03544">
    <property type="entry name" value="TonB_C"/>
    <property type="match status" value="1"/>
</dbReference>
<reference evidence="13 14" key="1">
    <citation type="journal article" date="2017" name="DNA Res.">
        <title>Complete genome sequence and expression profile of the commercial lytic enzyme producer Lysobacter enzymogenes M497-1.</title>
        <authorList>
            <person name="Takami H."/>
            <person name="Toyoda A."/>
            <person name="Uchiyama I."/>
            <person name="Itoh T."/>
            <person name="Takaki Y."/>
            <person name="Arai W."/>
            <person name="Nishi S."/>
            <person name="Kawai M."/>
            <person name="Shinya K."/>
            <person name="Ikeda H."/>
        </authorList>
    </citation>
    <scope>NUCLEOTIDE SEQUENCE [LARGE SCALE GENOMIC DNA]</scope>
    <source>
        <strain evidence="13 14">M497-1</strain>
    </source>
</reference>
<keyword evidence="9 11" id="KW-0472">Membrane</keyword>
<keyword evidence="7" id="KW-0653">Protein transport</keyword>
<evidence type="ECO:0000313" key="13">
    <source>
        <dbReference type="EMBL" id="BAV97192.1"/>
    </source>
</evidence>
<evidence type="ECO:0000256" key="7">
    <source>
        <dbReference type="ARBA" id="ARBA00022927"/>
    </source>
</evidence>
<feature type="transmembrane region" description="Helical" evidence="11">
    <location>
        <begin position="20"/>
        <end position="40"/>
    </location>
</feature>
<dbReference type="InterPro" id="IPR051045">
    <property type="entry name" value="TonB-dependent_transducer"/>
</dbReference>
<keyword evidence="3" id="KW-0813">Transport</keyword>
<evidence type="ECO:0000313" key="14">
    <source>
        <dbReference type="Proteomes" id="UP000218824"/>
    </source>
</evidence>
<dbReference type="GO" id="GO:0098797">
    <property type="term" value="C:plasma membrane protein complex"/>
    <property type="evidence" value="ECO:0007669"/>
    <property type="project" value="TreeGrafter"/>
</dbReference>
<dbReference type="SUPFAM" id="SSF74653">
    <property type="entry name" value="TolA/TonB C-terminal domain"/>
    <property type="match status" value="1"/>
</dbReference>
<dbReference type="AlphaFoldDB" id="A0AAU9ADT0"/>
<dbReference type="GO" id="GO:0055085">
    <property type="term" value="P:transmembrane transport"/>
    <property type="evidence" value="ECO:0007669"/>
    <property type="project" value="InterPro"/>
</dbReference>
<evidence type="ECO:0000256" key="5">
    <source>
        <dbReference type="ARBA" id="ARBA00022519"/>
    </source>
</evidence>
<dbReference type="KEGG" id="lem:LEN_1705"/>
<dbReference type="GeneID" id="83063577"/>
<evidence type="ECO:0000256" key="8">
    <source>
        <dbReference type="ARBA" id="ARBA00022989"/>
    </source>
</evidence>
<dbReference type="Proteomes" id="UP000218824">
    <property type="component" value="Chromosome"/>
</dbReference>
<keyword evidence="5" id="KW-0997">Cell inner membrane</keyword>